<dbReference type="AlphaFoldDB" id="C7Z6C2"/>
<dbReference type="HOGENOM" id="CLU_956739_0_0_1"/>
<dbReference type="RefSeq" id="XP_003045820.1">
    <property type="nucleotide sequence ID" value="XM_003045774.1"/>
</dbReference>
<feature type="compositionally biased region" description="Polar residues" evidence="1">
    <location>
        <begin position="169"/>
        <end position="187"/>
    </location>
</feature>
<evidence type="ECO:0000313" key="2">
    <source>
        <dbReference type="EMBL" id="EEU40107.1"/>
    </source>
</evidence>
<proteinExistence type="predicted"/>
<feature type="compositionally biased region" description="Low complexity" evidence="1">
    <location>
        <begin position="9"/>
        <end position="22"/>
    </location>
</feature>
<evidence type="ECO:0000313" key="3">
    <source>
        <dbReference type="Proteomes" id="UP000005206"/>
    </source>
</evidence>
<protein>
    <submittedName>
        <fullName evidence="2">Uncharacterized protein</fullName>
    </submittedName>
</protein>
<gene>
    <name evidence="2" type="ORF">NECHADRAFT_76051</name>
</gene>
<organism evidence="2 3">
    <name type="scientific">Fusarium vanettenii (strain ATCC MYA-4622 / CBS 123669 / FGSC 9596 / NRRL 45880 / 77-13-4)</name>
    <name type="common">Fusarium solani subsp. pisi</name>
    <dbReference type="NCBI Taxonomy" id="660122"/>
    <lineage>
        <taxon>Eukaryota</taxon>
        <taxon>Fungi</taxon>
        <taxon>Dikarya</taxon>
        <taxon>Ascomycota</taxon>
        <taxon>Pezizomycotina</taxon>
        <taxon>Sordariomycetes</taxon>
        <taxon>Hypocreomycetidae</taxon>
        <taxon>Hypocreales</taxon>
        <taxon>Nectriaceae</taxon>
        <taxon>Fusarium</taxon>
        <taxon>Fusarium solani species complex</taxon>
        <taxon>Fusarium vanettenii</taxon>
    </lineage>
</organism>
<evidence type="ECO:0000256" key="1">
    <source>
        <dbReference type="SAM" id="MobiDB-lite"/>
    </source>
</evidence>
<dbReference type="InParanoid" id="C7Z6C2"/>
<sequence>MPPGRLTAPTTSPVDSVSSVPDETSHLCRAGAVQPDWAVHWSDRDKVSMVVGKMPVAPAQPMRQGGGVCSCIGPNTVVSVVVHSDSSDSAPYWASVNNTLPYGEYKSTHGDLNMKFLVQVPRPGRSRSSLTHQSNAYSSATNTWLGECETDTPWHNLGLIVVSSTSQDASHTDCTSLPSDNAATQGSARHDDSVTVMSTTHIQGQVTPSINLRQTTYADLDRHELVDRPRRFPVEVGTSPHPTARAHKHERSPPEQLRYAAIKHRAVGDSKNNSPRGGRGVVTVKHLRDCL</sequence>
<name>C7Z6C2_FUSV7</name>
<feature type="region of interest" description="Disordered" evidence="1">
    <location>
        <begin position="1"/>
        <end position="22"/>
    </location>
</feature>
<dbReference type="OrthoDB" id="5099072at2759"/>
<dbReference type="KEGG" id="nhe:NECHADRAFT_76051"/>
<dbReference type="Proteomes" id="UP000005206">
    <property type="component" value="Chromosome 2"/>
</dbReference>
<dbReference type="GeneID" id="9668654"/>
<feature type="region of interest" description="Disordered" evidence="1">
    <location>
        <begin position="169"/>
        <end position="188"/>
    </location>
</feature>
<accession>C7Z6C2</accession>
<reference evidence="2 3" key="1">
    <citation type="journal article" date="2009" name="PLoS Genet.">
        <title>The genome of Nectria haematococca: contribution of supernumerary chromosomes to gene expansion.</title>
        <authorList>
            <person name="Coleman J.J."/>
            <person name="Rounsley S.D."/>
            <person name="Rodriguez-Carres M."/>
            <person name="Kuo A."/>
            <person name="Wasmann C.C."/>
            <person name="Grimwood J."/>
            <person name="Schmutz J."/>
            <person name="Taga M."/>
            <person name="White G.J."/>
            <person name="Zhou S."/>
            <person name="Schwartz D.C."/>
            <person name="Freitag M."/>
            <person name="Ma L.J."/>
            <person name="Danchin E.G."/>
            <person name="Henrissat B."/>
            <person name="Coutinho P.M."/>
            <person name="Nelson D.R."/>
            <person name="Straney D."/>
            <person name="Napoli C.A."/>
            <person name="Barker B.M."/>
            <person name="Gribskov M."/>
            <person name="Rep M."/>
            <person name="Kroken S."/>
            <person name="Molnar I."/>
            <person name="Rensing C."/>
            <person name="Kennell J.C."/>
            <person name="Zamora J."/>
            <person name="Farman M.L."/>
            <person name="Selker E.U."/>
            <person name="Salamov A."/>
            <person name="Shapiro H."/>
            <person name="Pangilinan J."/>
            <person name="Lindquist E."/>
            <person name="Lamers C."/>
            <person name="Grigoriev I.V."/>
            <person name="Geiser D.M."/>
            <person name="Covert S.F."/>
            <person name="Temporini E."/>
            <person name="Vanetten H.D."/>
        </authorList>
    </citation>
    <scope>NUCLEOTIDE SEQUENCE [LARGE SCALE GENOMIC DNA]</scope>
    <source>
        <strain evidence="3">ATCC MYA-4622 / CBS 123669 / FGSC 9596 / NRRL 45880 / 77-13-4</strain>
    </source>
</reference>
<dbReference type="EMBL" id="GG698910">
    <property type="protein sequence ID" value="EEU40107.1"/>
    <property type="molecule type" value="Genomic_DNA"/>
</dbReference>
<dbReference type="VEuPathDB" id="FungiDB:NECHADRAFT_76051"/>
<keyword evidence="3" id="KW-1185">Reference proteome</keyword>
<feature type="region of interest" description="Disordered" evidence="1">
    <location>
        <begin position="233"/>
        <end position="254"/>
    </location>
</feature>